<dbReference type="PANTHER" id="PTHR30386:SF19">
    <property type="entry name" value="MULTIDRUG EXPORT PROTEIN EMRA-RELATED"/>
    <property type="match status" value="1"/>
</dbReference>
<keyword evidence="4" id="KW-1185">Reference proteome</keyword>
<keyword evidence="2" id="KW-0175">Coiled coil</keyword>
<dbReference type="Gene3D" id="2.40.30.170">
    <property type="match status" value="1"/>
</dbReference>
<dbReference type="EMBL" id="VANS01000001">
    <property type="protein sequence ID" value="TMM54031.1"/>
    <property type="molecule type" value="Genomic_DNA"/>
</dbReference>
<dbReference type="InterPro" id="IPR050739">
    <property type="entry name" value="MFP"/>
</dbReference>
<sequence>MKYSRLLFGLLVVVIALWVLVGEQMAGASANAFVNARVVTVRSDVAGQVDMPARSLGARVAQGEVLASVTDPLVDTIRLNDLLMERSFLEAEQARLAERHDTAKATAARLEDRSAAYAAARIADISARLDHARIRLAFLMGQVPAGTVAASEGGAAAMARATPNLAVDQARELVEVLEIALRAARAGVFLGDGYNDAPHSEQRALDLDDDIATLEAARTEAAARHAALETRIAHERRHVNGLTGGELYANADSLFWEVLAADGIFVQRGDPILRLVDCTSQMVSVSVSETVYNDLRPGQEAEFRAMGASRVFPATVSRLAGNGAATVYQTLAVAPSQDHLERYDVTLLVPGLAEDPDLNCAIGRTGRAFFDRRPLDWVRAWWP</sequence>
<proteinExistence type="predicted"/>
<organism evidence="3 4">
    <name type="scientific">Sulfitobacter sabulilitoris</name>
    <dbReference type="NCBI Taxonomy" id="2562655"/>
    <lineage>
        <taxon>Bacteria</taxon>
        <taxon>Pseudomonadati</taxon>
        <taxon>Pseudomonadota</taxon>
        <taxon>Alphaproteobacteria</taxon>
        <taxon>Rhodobacterales</taxon>
        <taxon>Roseobacteraceae</taxon>
        <taxon>Sulfitobacter</taxon>
    </lineage>
</organism>
<dbReference type="GO" id="GO:0030313">
    <property type="term" value="C:cell envelope"/>
    <property type="evidence" value="ECO:0007669"/>
    <property type="project" value="UniProtKB-SubCell"/>
</dbReference>
<protein>
    <submittedName>
        <fullName evidence="3">HlyD family efflux transporter periplasmic adaptor subunit</fullName>
    </submittedName>
</protein>
<dbReference type="Proteomes" id="UP000309550">
    <property type="component" value="Unassembled WGS sequence"/>
</dbReference>
<accession>A0A5S3PID1</accession>
<evidence type="ECO:0000256" key="1">
    <source>
        <dbReference type="ARBA" id="ARBA00004196"/>
    </source>
</evidence>
<comment type="subcellular location">
    <subcellularLocation>
        <location evidence="1">Cell envelope</location>
    </subcellularLocation>
</comment>
<dbReference type="PANTHER" id="PTHR30386">
    <property type="entry name" value="MEMBRANE FUSION SUBUNIT OF EMRAB-TOLC MULTIDRUG EFFLUX PUMP"/>
    <property type="match status" value="1"/>
</dbReference>
<name>A0A5S3PID1_9RHOB</name>
<evidence type="ECO:0000256" key="2">
    <source>
        <dbReference type="SAM" id="Coils"/>
    </source>
</evidence>
<dbReference type="RefSeq" id="WP_138660205.1">
    <property type="nucleotide sequence ID" value="NZ_VANS01000001.1"/>
</dbReference>
<evidence type="ECO:0000313" key="3">
    <source>
        <dbReference type="EMBL" id="TMM54031.1"/>
    </source>
</evidence>
<dbReference type="OrthoDB" id="7477732at2"/>
<evidence type="ECO:0000313" key="4">
    <source>
        <dbReference type="Proteomes" id="UP000309550"/>
    </source>
</evidence>
<feature type="coiled-coil region" evidence="2">
    <location>
        <begin position="79"/>
        <end position="113"/>
    </location>
</feature>
<gene>
    <name evidence="3" type="ORF">FDT80_00020</name>
</gene>
<comment type="caution">
    <text evidence="3">The sequence shown here is derived from an EMBL/GenBank/DDBJ whole genome shotgun (WGS) entry which is preliminary data.</text>
</comment>
<reference evidence="3 4" key="1">
    <citation type="submission" date="2019-05" db="EMBL/GenBank/DDBJ databases">
        <title>Sulfitobacter sabulilitoris sp. nov., isolated from a marine sand.</title>
        <authorList>
            <person name="Yoon J.-H."/>
        </authorList>
    </citation>
    <scope>NUCLEOTIDE SEQUENCE [LARGE SCALE GENOMIC DNA]</scope>
    <source>
        <strain evidence="3 4">HSMS-29</strain>
    </source>
</reference>
<dbReference type="AlphaFoldDB" id="A0A5S3PID1"/>